<comment type="caution">
    <text evidence="3">The sequence shown here is derived from an EMBL/GenBank/DDBJ whole genome shotgun (WGS) entry which is preliminary data.</text>
</comment>
<dbReference type="PANTHER" id="PTHR10625">
    <property type="entry name" value="HISTONE DEACETYLASE HDAC1-RELATED"/>
    <property type="match status" value="1"/>
</dbReference>
<comment type="similarity">
    <text evidence="1">Belongs to the histone deacetylase family.</text>
</comment>
<gene>
    <name evidence="3" type="ORF">RM543_04005</name>
</gene>
<accession>A0ABU3DE68</accession>
<name>A0ABU3DE68_9RHOB</name>
<dbReference type="Gene3D" id="3.40.800.20">
    <property type="entry name" value="Histone deacetylase domain"/>
    <property type="match status" value="1"/>
</dbReference>
<dbReference type="RefSeq" id="WP_311689600.1">
    <property type="nucleotide sequence ID" value="NZ_JAVRHL010000001.1"/>
</dbReference>
<reference evidence="3 4" key="1">
    <citation type="submission" date="2023-09" db="EMBL/GenBank/DDBJ databases">
        <authorList>
            <person name="Rey-Velasco X."/>
        </authorList>
    </citation>
    <scope>NUCLEOTIDE SEQUENCE [LARGE SCALE GENOMIC DNA]</scope>
    <source>
        <strain evidence="3 4">F158</strain>
    </source>
</reference>
<dbReference type="SUPFAM" id="SSF52768">
    <property type="entry name" value="Arginase/deacetylase"/>
    <property type="match status" value="1"/>
</dbReference>
<dbReference type="Pfam" id="PF00850">
    <property type="entry name" value="Hist_deacetyl"/>
    <property type="match status" value="1"/>
</dbReference>
<sequence>MTTLLYTHPASQSHVTPDGHPEQVARIDAVMAALSGPAFAGLDRREAPEASRDDLLRVHPEAHIAFIEASAPQDGFVSLDADTWMSPGSLQAALRSAGAACAAVDAVLTGEARTAFCAMRPPGHHAEREKPMGFCLFGSIAAAAKRALDVHGLSRVAIVDFDVHHGNGTQDLMWDEERCLFVSTHQMPLYPGTGSPDETGAHGQILNLPLPSGADGALFRKVMEERALPALRTFAPELILISAGFDAHGSDPLAGLDFTEEDFAWVTGALCDLADETAGGRVVSSLEGGYDLEALAASVAAHVTVLMERGAR</sequence>
<dbReference type="PANTHER" id="PTHR10625:SF10">
    <property type="entry name" value="HISTONE DEACETYLASE HDAC1"/>
    <property type="match status" value="1"/>
</dbReference>
<protein>
    <submittedName>
        <fullName evidence="3">Histone deacetylase family protein</fullName>
    </submittedName>
</protein>
<evidence type="ECO:0000259" key="2">
    <source>
        <dbReference type="Pfam" id="PF00850"/>
    </source>
</evidence>
<organism evidence="3 4">
    <name type="scientific">Tropicimonas omnivorans</name>
    <dbReference type="NCBI Taxonomy" id="3075590"/>
    <lineage>
        <taxon>Bacteria</taxon>
        <taxon>Pseudomonadati</taxon>
        <taxon>Pseudomonadota</taxon>
        <taxon>Alphaproteobacteria</taxon>
        <taxon>Rhodobacterales</taxon>
        <taxon>Roseobacteraceae</taxon>
        <taxon>Tropicimonas</taxon>
    </lineage>
</organism>
<dbReference type="Proteomes" id="UP001265259">
    <property type="component" value="Unassembled WGS sequence"/>
</dbReference>
<feature type="domain" description="Histone deacetylase" evidence="2">
    <location>
        <begin position="20"/>
        <end position="305"/>
    </location>
</feature>
<dbReference type="CDD" id="cd11599">
    <property type="entry name" value="HDAC_classII_2"/>
    <property type="match status" value="1"/>
</dbReference>
<dbReference type="EMBL" id="JAVRHL010000001">
    <property type="protein sequence ID" value="MDT0681839.1"/>
    <property type="molecule type" value="Genomic_DNA"/>
</dbReference>
<evidence type="ECO:0000313" key="3">
    <source>
        <dbReference type="EMBL" id="MDT0681839.1"/>
    </source>
</evidence>
<proteinExistence type="inferred from homology"/>
<dbReference type="InterPro" id="IPR000286">
    <property type="entry name" value="HDACs"/>
</dbReference>
<keyword evidence="4" id="KW-1185">Reference proteome</keyword>
<dbReference type="InterPro" id="IPR023801">
    <property type="entry name" value="His_deacetylse_dom"/>
</dbReference>
<evidence type="ECO:0000256" key="1">
    <source>
        <dbReference type="ARBA" id="ARBA00005947"/>
    </source>
</evidence>
<dbReference type="PRINTS" id="PR01270">
    <property type="entry name" value="HDASUPER"/>
</dbReference>
<dbReference type="InterPro" id="IPR037138">
    <property type="entry name" value="His_deacetylse_dom_sf"/>
</dbReference>
<dbReference type="InterPro" id="IPR023696">
    <property type="entry name" value="Ureohydrolase_dom_sf"/>
</dbReference>
<evidence type="ECO:0000313" key="4">
    <source>
        <dbReference type="Proteomes" id="UP001265259"/>
    </source>
</evidence>